<dbReference type="InterPro" id="IPR036282">
    <property type="entry name" value="Glutathione-S-Trfase_C_sf"/>
</dbReference>
<dbReference type="InterPro" id="IPR010987">
    <property type="entry name" value="Glutathione-S-Trfase_C-like"/>
</dbReference>
<dbReference type="SFLD" id="SFLDS00019">
    <property type="entry name" value="Glutathione_Transferase_(cytos"/>
    <property type="match status" value="1"/>
</dbReference>
<name>A0A8H5GFV7_9AGAR</name>
<proteinExistence type="inferred from homology"/>
<evidence type="ECO:0000313" key="5">
    <source>
        <dbReference type="EMBL" id="KAF5364258.1"/>
    </source>
</evidence>
<feature type="domain" description="GST N-terminal" evidence="3">
    <location>
        <begin position="20"/>
        <end position="109"/>
    </location>
</feature>
<dbReference type="InterPro" id="IPR004045">
    <property type="entry name" value="Glutathione_S-Trfase_N"/>
</dbReference>
<keyword evidence="6" id="KW-1185">Reference proteome</keyword>
<organism evidence="5 6">
    <name type="scientific">Leucocoprinus leucothites</name>
    <dbReference type="NCBI Taxonomy" id="201217"/>
    <lineage>
        <taxon>Eukaryota</taxon>
        <taxon>Fungi</taxon>
        <taxon>Dikarya</taxon>
        <taxon>Basidiomycota</taxon>
        <taxon>Agaricomycotina</taxon>
        <taxon>Agaricomycetes</taxon>
        <taxon>Agaricomycetidae</taxon>
        <taxon>Agaricales</taxon>
        <taxon>Agaricineae</taxon>
        <taxon>Agaricaceae</taxon>
        <taxon>Leucocoprinus</taxon>
    </lineage>
</organism>
<dbReference type="PROSITE" id="PS50404">
    <property type="entry name" value="GST_NTER"/>
    <property type="match status" value="1"/>
</dbReference>
<dbReference type="EMBL" id="JAACJO010000001">
    <property type="protein sequence ID" value="KAF5364258.1"/>
    <property type="molecule type" value="Genomic_DNA"/>
</dbReference>
<evidence type="ECO:0000256" key="2">
    <source>
        <dbReference type="RuleBase" id="RU003494"/>
    </source>
</evidence>
<dbReference type="Pfam" id="PF00043">
    <property type="entry name" value="GST_C"/>
    <property type="match status" value="1"/>
</dbReference>
<dbReference type="OrthoDB" id="422574at2759"/>
<dbReference type="InterPro" id="IPR040079">
    <property type="entry name" value="Glutathione_S-Trfase"/>
</dbReference>
<dbReference type="PANTHER" id="PTHR44051:SF8">
    <property type="entry name" value="GLUTATHIONE S-TRANSFERASE GSTA"/>
    <property type="match status" value="1"/>
</dbReference>
<accession>A0A8H5GFV7</accession>
<feature type="domain" description="GST C-terminal" evidence="4">
    <location>
        <begin position="118"/>
        <end position="252"/>
    </location>
</feature>
<dbReference type="PANTHER" id="PTHR44051">
    <property type="entry name" value="GLUTATHIONE S-TRANSFERASE-RELATED"/>
    <property type="match status" value="1"/>
</dbReference>
<dbReference type="SFLD" id="SFLDG00358">
    <property type="entry name" value="Main_(cytGST)"/>
    <property type="match status" value="1"/>
</dbReference>
<comment type="similarity">
    <text evidence="1 2">Belongs to the GST superfamily.</text>
</comment>
<dbReference type="InterPro" id="IPR004046">
    <property type="entry name" value="GST_C"/>
</dbReference>
<dbReference type="Pfam" id="PF02798">
    <property type="entry name" value="GST_N"/>
    <property type="match status" value="1"/>
</dbReference>
<evidence type="ECO:0008006" key="7">
    <source>
        <dbReference type="Google" id="ProtNLM"/>
    </source>
</evidence>
<dbReference type="InterPro" id="IPR036249">
    <property type="entry name" value="Thioredoxin-like_sf"/>
</dbReference>
<dbReference type="PROSITE" id="PS50405">
    <property type="entry name" value="GST_CTER"/>
    <property type="match status" value="1"/>
</dbReference>
<comment type="caution">
    <text evidence="5">The sequence shown here is derived from an EMBL/GenBank/DDBJ whole genome shotgun (WGS) entry which is preliminary data.</text>
</comment>
<dbReference type="CDD" id="cd03048">
    <property type="entry name" value="GST_N_Ure2p_like"/>
    <property type="match status" value="1"/>
</dbReference>
<gene>
    <name evidence="5" type="ORF">D9756_000650</name>
</gene>
<protein>
    <recommendedName>
        <fullName evidence="7">Glutathione S-transferase</fullName>
    </recommendedName>
</protein>
<dbReference type="Gene3D" id="3.40.30.10">
    <property type="entry name" value="Glutaredoxin"/>
    <property type="match status" value="1"/>
</dbReference>
<dbReference type="Proteomes" id="UP000559027">
    <property type="component" value="Unassembled WGS sequence"/>
</dbReference>
<reference evidence="5 6" key="1">
    <citation type="journal article" date="2020" name="ISME J.">
        <title>Uncovering the hidden diversity of litter-decomposition mechanisms in mushroom-forming fungi.</title>
        <authorList>
            <person name="Floudas D."/>
            <person name="Bentzer J."/>
            <person name="Ahren D."/>
            <person name="Johansson T."/>
            <person name="Persson P."/>
            <person name="Tunlid A."/>
        </authorList>
    </citation>
    <scope>NUCLEOTIDE SEQUENCE [LARGE SCALE GENOMIC DNA]</scope>
    <source>
        <strain evidence="5 6">CBS 146.42</strain>
    </source>
</reference>
<dbReference type="AlphaFoldDB" id="A0A8H5GFV7"/>
<evidence type="ECO:0000313" key="6">
    <source>
        <dbReference type="Proteomes" id="UP000559027"/>
    </source>
</evidence>
<evidence type="ECO:0000256" key="1">
    <source>
        <dbReference type="ARBA" id="ARBA00007409"/>
    </source>
</evidence>
<dbReference type="Gene3D" id="1.20.1050.10">
    <property type="match status" value="1"/>
</dbReference>
<evidence type="ECO:0000259" key="4">
    <source>
        <dbReference type="PROSITE" id="PS50405"/>
    </source>
</evidence>
<dbReference type="SUPFAM" id="SSF47616">
    <property type="entry name" value="GST C-terminal domain-like"/>
    <property type="match status" value="1"/>
</dbReference>
<dbReference type="SUPFAM" id="SSF52833">
    <property type="entry name" value="Thioredoxin-like"/>
    <property type="match status" value="1"/>
</dbReference>
<sequence>MLSTLARFSRTVAPAARRFKLYTAPTPNGHQPSVMLEELKAIYGPTMDYDVEKLNLFGSDKPPQKEPWFLAMNPNGRIPVLTDRSRNDFHVFETAAILLYLAQHYDREYHLWFDPNTDGDSYSQMLQWIFFADKASTPRIFSVVSKLRSHGTLASAYHFRSSAPEQIPYAINRFRNEVERVYGAFDSHLHERDWLAGAGHGKYSLADIKAFPWIRGHPGIGIETLDRWPNLKAWLTRAEIRPAVKAGLEIPQ</sequence>
<evidence type="ECO:0000259" key="3">
    <source>
        <dbReference type="PROSITE" id="PS50404"/>
    </source>
</evidence>